<evidence type="ECO:0000256" key="7">
    <source>
        <dbReference type="ARBA" id="ARBA00022842"/>
    </source>
</evidence>
<keyword evidence="13" id="KW-1185">Reference proteome</keyword>
<evidence type="ECO:0000256" key="1">
    <source>
        <dbReference type="ARBA" id="ARBA00022478"/>
    </source>
</evidence>
<proteinExistence type="inferred from homology"/>
<comment type="similarity">
    <text evidence="9">Belongs to the archaeal DnaG primase family.</text>
</comment>
<dbReference type="AlphaFoldDB" id="A0AAP2RC19"/>
<dbReference type="InterPro" id="IPR020607">
    <property type="entry name" value="Primase_DnaG_arc"/>
</dbReference>
<dbReference type="GO" id="GO:1990077">
    <property type="term" value="C:primosome complex"/>
    <property type="evidence" value="ECO:0007669"/>
    <property type="project" value="UniProtKB-KW"/>
</dbReference>
<gene>
    <name evidence="9" type="primary">dnaG</name>
    <name evidence="12" type="ORF">CUJ83_05680</name>
</gene>
<dbReference type="InterPro" id="IPR006171">
    <property type="entry name" value="TOPRIM_dom"/>
</dbReference>
<dbReference type="PANTHER" id="PTHR30313:SF2">
    <property type="entry name" value="DNA PRIMASE"/>
    <property type="match status" value="1"/>
</dbReference>
<dbReference type="FunFam" id="3.40.1360.10:FF:000010">
    <property type="entry name" value="DNA primase DnaG"/>
    <property type="match status" value="1"/>
</dbReference>
<dbReference type="GO" id="GO:0000178">
    <property type="term" value="C:exosome (RNase complex)"/>
    <property type="evidence" value="ECO:0007669"/>
    <property type="project" value="UniProtKB-KW"/>
</dbReference>
<comment type="function">
    <text evidence="9">RNA polymerase that catalyzes the synthesis of short RNA molecules used as primers for DNA polymerase during DNA replication. Also part of the exosome, which is a complex involved in RNA degradation. Acts as a poly(A)-binding protein that enhances the interaction between heteropolymeric, adenine-rich transcripts and the exosome.</text>
</comment>
<dbReference type="SUPFAM" id="SSF56731">
    <property type="entry name" value="DNA primase core"/>
    <property type="match status" value="1"/>
</dbReference>
<evidence type="ECO:0000256" key="4">
    <source>
        <dbReference type="ARBA" id="ARBA00022695"/>
    </source>
</evidence>
<dbReference type="CDD" id="cd01029">
    <property type="entry name" value="TOPRIM_primases"/>
    <property type="match status" value="1"/>
</dbReference>
<keyword evidence="8 9" id="KW-0804">Transcription</keyword>
<keyword evidence="7" id="KW-0460">Magnesium</keyword>
<evidence type="ECO:0000256" key="8">
    <source>
        <dbReference type="ARBA" id="ARBA00023163"/>
    </source>
</evidence>
<feature type="compositionally biased region" description="Low complexity" evidence="10">
    <location>
        <begin position="278"/>
        <end position="311"/>
    </location>
</feature>
<dbReference type="PROSITE" id="PS50880">
    <property type="entry name" value="TOPRIM"/>
    <property type="match status" value="1"/>
</dbReference>
<dbReference type="RefSeq" id="WP_230741317.1">
    <property type="nucleotide sequence ID" value="NZ_PGCK01000003.1"/>
</dbReference>
<evidence type="ECO:0000256" key="5">
    <source>
        <dbReference type="ARBA" id="ARBA00022705"/>
    </source>
</evidence>
<keyword evidence="6" id="KW-0479">Metal-binding</keyword>
<dbReference type="InterPro" id="IPR050219">
    <property type="entry name" value="DnaG_primase"/>
</dbReference>
<dbReference type="GO" id="GO:0003899">
    <property type="term" value="F:DNA-directed RNA polymerase activity"/>
    <property type="evidence" value="ECO:0007669"/>
    <property type="project" value="UniProtKB-UniRule"/>
</dbReference>
<evidence type="ECO:0000256" key="3">
    <source>
        <dbReference type="ARBA" id="ARBA00022679"/>
    </source>
</evidence>
<evidence type="ECO:0000256" key="10">
    <source>
        <dbReference type="SAM" id="MobiDB-lite"/>
    </source>
</evidence>
<dbReference type="GO" id="GO:0046872">
    <property type="term" value="F:metal ion binding"/>
    <property type="evidence" value="ECO:0007669"/>
    <property type="project" value="UniProtKB-KW"/>
</dbReference>
<protein>
    <recommendedName>
        <fullName evidence="9">DNA primase DnaG</fullName>
        <ecNumber evidence="9">2.7.7.101</ecNumber>
    </recommendedName>
</protein>
<keyword evidence="4 9" id="KW-0548">Nucleotidyltransferase</keyword>
<reference evidence="12 13" key="1">
    <citation type="submission" date="2017-11" db="EMBL/GenBank/DDBJ databases">
        <title>Isolation and Characterization of Family Methanocellaceae Species from Potential Methane Hydrate Area Offshore Southwestern Taiwan.</title>
        <authorList>
            <person name="Zhang W.-L."/>
            <person name="Chen W.-C."/>
            <person name="Lai M.-C."/>
            <person name="Chen S.-C."/>
        </authorList>
    </citation>
    <scope>NUCLEOTIDE SEQUENCE [LARGE SCALE GENOMIC DNA]</scope>
    <source>
        <strain evidence="12 13">CWC-04</strain>
    </source>
</reference>
<dbReference type="GO" id="GO:0008143">
    <property type="term" value="F:poly(A) binding"/>
    <property type="evidence" value="ECO:0007669"/>
    <property type="project" value="InterPro"/>
</dbReference>
<evidence type="ECO:0000256" key="2">
    <source>
        <dbReference type="ARBA" id="ARBA00022515"/>
    </source>
</evidence>
<keyword evidence="5 9" id="KW-0235">DNA replication</keyword>
<feature type="domain" description="Toprim" evidence="11">
    <location>
        <begin position="169"/>
        <end position="255"/>
    </location>
</feature>
<evidence type="ECO:0000313" key="13">
    <source>
        <dbReference type="Proteomes" id="UP001320159"/>
    </source>
</evidence>
<dbReference type="GO" id="GO:0006269">
    <property type="term" value="P:DNA replication, synthesis of primer"/>
    <property type="evidence" value="ECO:0007669"/>
    <property type="project" value="UniProtKB-UniRule"/>
</dbReference>
<dbReference type="InterPro" id="IPR034154">
    <property type="entry name" value="TOPRIM_DnaG/twinkle"/>
</dbReference>
<dbReference type="EMBL" id="PGCK01000003">
    <property type="protein sequence ID" value="MCD1294489.1"/>
    <property type="molecule type" value="Genomic_DNA"/>
</dbReference>
<dbReference type="GO" id="GO:0005737">
    <property type="term" value="C:cytoplasm"/>
    <property type="evidence" value="ECO:0007669"/>
    <property type="project" value="TreeGrafter"/>
</dbReference>
<name>A0AAP2RC19_9EURY</name>
<organism evidence="12 13">
    <name type="scientific">Methanooceanicella nereidis</name>
    <dbReference type="NCBI Taxonomy" id="2052831"/>
    <lineage>
        <taxon>Archaea</taxon>
        <taxon>Methanobacteriati</taxon>
        <taxon>Methanobacteriota</taxon>
        <taxon>Stenosarchaea group</taxon>
        <taxon>Methanomicrobia</taxon>
        <taxon>Methanocellales</taxon>
        <taxon>Methanocellaceae</taxon>
        <taxon>Methanooceanicella</taxon>
    </lineage>
</organism>
<dbReference type="GO" id="GO:0000428">
    <property type="term" value="C:DNA-directed RNA polymerase complex"/>
    <property type="evidence" value="ECO:0007669"/>
    <property type="project" value="UniProtKB-KW"/>
</dbReference>
<comment type="subunit">
    <text evidence="9">Forms a ternary complex with MCM helicase and DNA. Component of the archaeal exosome complex.</text>
</comment>
<dbReference type="Proteomes" id="UP001320159">
    <property type="component" value="Unassembled WGS sequence"/>
</dbReference>
<keyword evidence="9" id="KW-0271">Exosome</keyword>
<comment type="caution">
    <text evidence="12">The sequence shown here is derived from an EMBL/GenBank/DDBJ whole genome shotgun (WGS) entry which is preliminary data.</text>
</comment>
<dbReference type="NCBIfam" id="NF003108">
    <property type="entry name" value="PRK04031.1-1"/>
    <property type="match status" value="1"/>
</dbReference>
<dbReference type="PANTHER" id="PTHR30313">
    <property type="entry name" value="DNA PRIMASE"/>
    <property type="match status" value="1"/>
</dbReference>
<dbReference type="SMART" id="SM00493">
    <property type="entry name" value="TOPRIM"/>
    <property type="match status" value="1"/>
</dbReference>
<dbReference type="EC" id="2.7.7.101" evidence="9"/>
<dbReference type="Gene3D" id="3.40.1360.10">
    <property type="match status" value="1"/>
</dbReference>
<dbReference type="HAMAP" id="MF_00007">
    <property type="entry name" value="DNA_primase_DnaG_arc"/>
    <property type="match status" value="1"/>
</dbReference>
<comment type="catalytic activity">
    <reaction evidence="9">
        <text>ssDNA + n NTP = ssDNA/pppN(pN)n-1 hybrid + (n-1) diphosphate.</text>
        <dbReference type="EC" id="2.7.7.101"/>
    </reaction>
</comment>
<keyword evidence="1 9" id="KW-0240">DNA-directed RNA polymerase</keyword>
<evidence type="ECO:0000313" key="12">
    <source>
        <dbReference type="EMBL" id="MCD1294489.1"/>
    </source>
</evidence>
<keyword evidence="2 9" id="KW-0639">Primosome</keyword>
<keyword evidence="3 9" id="KW-0808">Transferase</keyword>
<feature type="region of interest" description="Disordered" evidence="10">
    <location>
        <begin position="272"/>
        <end position="381"/>
    </location>
</feature>
<sequence length="473" mass="52625">MEESDTTKYVIHAHINAEGVVERPDVVGAVFGQTEGLLGADLDLRELQKTGRIGRIEVNITSKYGKSSGNILIPSSLDKVETSILAAALETIDRVGPCISKITVTKIEDVRSSKRKQIIDRAKHILTDMFDNTVPESQEITDAVKQAVRVEEVTFIDNLPAGPNVIDSDAILVVEGRADVLNLLRYGIKNAIAVEGTNVPQLIAELSKKKTVTVFTDGDRGGELILKELLQVADVDYVARAPDGKGVEELTQKEIIKSLRSKVPVEQVVEVPRRRRGAAQQQAEAKGEAAAATNAKAEAAPQQQQAQPQREYQQREYQQREYPQREYQQRDSRERQERGETPRRKSLRRSDERPERPERREQREPRQEQQQAPVKKAEPKEVGEFSEIMNELTGTLSAKLLDANKNVVSKVAVRDLANTLKETTAEVKSVVFDGVITQRMLDIAAEKNLDYVVGVKMGSIVKQPANVKVITTE</sequence>
<evidence type="ECO:0000259" key="11">
    <source>
        <dbReference type="PROSITE" id="PS50880"/>
    </source>
</evidence>
<evidence type="ECO:0000256" key="6">
    <source>
        <dbReference type="ARBA" id="ARBA00022723"/>
    </source>
</evidence>
<accession>A0AAP2RC19</accession>
<dbReference type="Pfam" id="PF13662">
    <property type="entry name" value="Toprim_4"/>
    <property type="match status" value="1"/>
</dbReference>
<evidence type="ECO:0000256" key="9">
    <source>
        <dbReference type="HAMAP-Rule" id="MF_00007"/>
    </source>
</evidence>
<feature type="compositionally biased region" description="Basic and acidic residues" evidence="10">
    <location>
        <begin position="312"/>
        <end position="367"/>
    </location>
</feature>